<dbReference type="EMBL" id="QNRI01000001">
    <property type="protein sequence ID" value="RBP01580.1"/>
    <property type="molecule type" value="Genomic_DNA"/>
</dbReference>
<dbReference type="PROSITE" id="PS50879">
    <property type="entry name" value="RNASE_H_1"/>
    <property type="match status" value="1"/>
</dbReference>
<dbReference type="OrthoDB" id="7845843at2"/>
<sequence>MLEVYVDGATSGNPGPSGIGIVLKKKNFLKEEKQNIGIVTNHEAELIAVTKGLQLCKELFPDEILSLRSDSKLVVDMIEKEYTKNKTFAPHLEQILSLMHTFPYCFIKWIPDGQNTQADRLARLAIQAINES</sequence>
<dbReference type="InterPro" id="IPR002156">
    <property type="entry name" value="RNaseH_domain"/>
</dbReference>
<dbReference type="AlphaFoldDB" id="A0A366EIM5"/>
<proteinExistence type="predicted"/>
<dbReference type="CDD" id="cd09279">
    <property type="entry name" value="RNase_HI_like"/>
    <property type="match status" value="1"/>
</dbReference>
<dbReference type="InterPro" id="IPR053151">
    <property type="entry name" value="RNase_H-like"/>
</dbReference>
<dbReference type="GO" id="GO:0003676">
    <property type="term" value="F:nucleic acid binding"/>
    <property type="evidence" value="ECO:0007669"/>
    <property type="project" value="InterPro"/>
</dbReference>
<gene>
    <name evidence="2" type="ORF">DES48_101318</name>
</gene>
<dbReference type="PANTHER" id="PTHR47723:SF19">
    <property type="entry name" value="POLYNUCLEOTIDYL TRANSFERASE, RIBONUCLEASE H-LIKE SUPERFAMILY PROTEIN"/>
    <property type="match status" value="1"/>
</dbReference>
<evidence type="ECO:0000313" key="3">
    <source>
        <dbReference type="Proteomes" id="UP000252254"/>
    </source>
</evidence>
<feature type="domain" description="RNase H type-1" evidence="1">
    <location>
        <begin position="1"/>
        <end position="127"/>
    </location>
</feature>
<protein>
    <submittedName>
        <fullName evidence="2">RNase HI</fullName>
    </submittedName>
</protein>
<dbReference type="SUPFAM" id="SSF53098">
    <property type="entry name" value="Ribonuclease H-like"/>
    <property type="match status" value="1"/>
</dbReference>
<organism evidence="2 3">
    <name type="scientific">Paraliobacillus ryukyuensis</name>
    <dbReference type="NCBI Taxonomy" id="200904"/>
    <lineage>
        <taxon>Bacteria</taxon>
        <taxon>Bacillati</taxon>
        <taxon>Bacillota</taxon>
        <taxon>Bacilli</taxon>
        <taxon>Bacillales</taxon>
        <taxon>Bacillaceae</taxon>
        <taxon>Paraliobacillus</taxon>
    </lineage>
</organism>
<dbReference type="PANTHER" id="PTHR47723">
    <property type="entry name" value="OS05G0353850 PROTEIN"/>
    <property type="match status" value="1"/>
</dbReference>
<reference evidence="2 3" key="1">
    <citation type="submission" date="2018-06" db="EMBL/GenBank/DDBJ databases">
        <title>Genomic Encyclopedia of Type Strains, Phase IV (KMG-IV): sequencing the most valuable type-strain genomes for metagenomic binning, comparative biology and taxonomic classification.</title>
        <authorList>
            <person name="Goeker M."/>
        </authorList>
    </citation>
    <scope>NUCLEOTIDE SEQUENCE [LARGE SCALE GENOMIC DNA]</scope>
    <source>
        <strain evidence="2 3">DSM 15140</strain>
    </source>
</reference>
<accession>A0A366EIM5</accession>
<evidence type="ECO:0000259" key="1">
    <source>
        <dbReference type="PROSITE" id="PS50879"/>
    </source>
</evidence>
<dbReference type="Proteomes" id="UP000252254">
    <property type="component" value="Unassembled WGS sequence"/>
</dbReference>
<dbReference type="GO" id="GO:0004523">
    <property type="term" value="F:RNA-DNA hybrid ribonuclease activity"/>
    <property type="evidence" value="ECO:0007669"/>
    <property type="project" value="InterPro"/>
</dbReference>
<comment type="caution">
    <text evidence="2">The sequence shown here is derived from an EMBL/GenBank/DDBJ whole genome shotgun (WGS) entry which is preliminary data.</text>
</comment>
<dbReference type="STRING" id="200904.GCA_900168775_01792"/>
<evidence type="ECO:0000313" key="2">
    <source>
        <dbReference type="EMBL" id="RBP01580.1"/>
    </source>
</evidence>
<dbReference type="InterPro" id="IPR012337">
    <property type="entry name" value="RNaseH-like_sf"/>
</dbReference>
<dbReference type="RefSeq" id="WP_113866287.1">
    <property type="nucleotide sequence ID" value="NZ_BAABQN010000001.1"/>
</dbReference>
<name>A0A366EIM5_9BACI</name>
<dbReference type="InterPro" id="IPR036397">
    <property type="entry name" value="RNaseH_sf"/>
</dbReference>
<dbReference type="Gene3D" id="3.30.420.10">
    <property type="entry name" value="Ribonuclease H-like superfamily/Ribonuclease H"/>
    <property type="match status" value="1"/>
</dbReference>
<keyword evidence="3" id="KW-1185">Reference proteome</keyword>
<dbReference type="Pfam" id="PF13456">
    <property type="entry name" value="RVT_3"/>
    <property type="match status" value="1"/>
</dbReference>